<dbReference type="EMBL" id="JBHSOC010000034">
    <property type="protein sequence ID" value="MFC5643587.1"/>
    <property type="molecule type" value="Genomic_DNA"/>
</dbReference>
<dbReference type="Proteomes" id="UP001596066">
    <property type="component" value="Unassembled WGS sequence"/>
</dbReference>
<evidence type="ECO:0000313" key="1">
    <source>
        <dbReference type="EMBL" id="MFC5643587.1"/>
    </source>
</evidence>
<evidence type="ECO:0000313" key="2">
    <source>
        <dbReference type="Proteomes" id="UP001596066"/>
    </source>
</evidence>
<protein>
    <recommendedName>
        <fullName evidence="3">Tetratricopeptide repeat protein</fullName>
    </recommendedName>
</protein>
<evidence type="ECO:0008006" key="3">
    <source>
        <dbReference type="Google" id="ProtNLM"/>
    </source>
</evidence>
<organism evidence="1 2">
    <name type="scientific">Kitasatospora cinereorecta</name>
    <dbReference type="NCBI Taxonomy" id="285560"/>
    <lineage>
        <taxon>Bacteria</taxon>
        <taxon>Bacillati</taxon>
        <taxon>Actinomycetota</taxon>
        <taxon>Actinomycetes</taxon>
        <taxon>Kitasatosporales</taxon>
        <taxon>Streptomycetaceae</taxon>
        <taxon>Kitasatospora</taxon>
    </lineage>
</organism>
<accession>A0ABW0VCX7</accession>
<reference evidence="2" key="1">
    <citation type="journal article" date="2019" name="Int. J. Syst. Evol. Microbiol.">
        <title>The Global Catalogue of Microorganisms (GCM) 10K type strain sequencing project: providing services to taxonomists for standard genome sequencing and annotation.</title>
        <authorList>
            <consortium name="The Broad Institute Genomics Platform"/>
            <consortium name="The Broad Institute Genome Sequencing Center for Infectious Disease"/>
            <person name="Wu L."/>
            <person name="Ma J."/>
        </authorList>
    </citation>
    <scope>NUCLEOTIDE SEQUENCE [LARGE SCALE GENOMIC DNA]</scope>
    <source>
        <strain evidence="2">CGMCC 4.1622</strain>
    </source>
</reference>
<gene>
    <name evidence="1" type="ORF">ACFPZF_19755</name>
</gene>
<keyword evidence="2" id="KW-1185">Reference proteome</keyword>
<comment type="caution">
    <text evidence="1">The sequence shown here is derived from an EMBL/GenBank/DDBJ whole genome shotgun (WGS) entry which is preliminary data.</text>
</comment>
<sequence length="314" mass="34228">MPLFGRRRSTAPRLVPELDDAELGRVRKQLTAPQLQGQLDLSAGLVEQVLRGAGSDWDRRTHRLAVLADAATPALAQVWRRQRPRDADPLVLGVWVELSQARAEGGTADARGLVDRCHRAADLRPEDPTPWIALLGTLRLLRRPAAEVFPVCREIGARDPWNRTAHLEMLGYLSPAECGSHAQALDFVDAVRANAPADSAVTGLELALLLDRYRATVDAGGVSALGARRRWARADAESALERALTWTRPGTLRHAEALADLNLLAYALVQASRSAEAAAVFELLGPVVTAWPWLLDGDPIEQFAHWRDQTGATA</sequence>
<name>A0ABW0VCX7_9ACTN</name>
<proteinExistence type="predicted"/>